<dbReference type="EMBL" id="JAQIOY010000004">
    <property type="protein sequence ID" value="MDA7425711.1"/>
    <property type="molecule type" value="Genomic_DNA"/>
</dbReference>
<dbReference type="RefSeq" id="WP_271433069.1">
    <property type="nucleotide sequence ID" value="NZ_JAQIOY010000004.1"/>
</dbReference>
<gene>
    <name evidence="1" type="ORF">PFY00_13340</name>
</gene>
<evidence type="ECO:0000313" key="1">
    <source>
        <dbReference type="EMBL" id="MDA7425711.1"/>
    </source>
</evidence>
<protein>
    <submittedName>
        <fullName evidence="1">Uncharacterized protein</fullName>
    </submittedName>
</protein>
<comment type="caution">
    <text evidence="1">The sequence shown here is derived from an EMBL/GenBank/DDBJ whole genome shotgun (WGS) entry which is preliminary data.</text>
</comment>
<keyword evidence="2" id="KW-1185">Reference proteome</keyword>
<name>A0ABT4XUS3_9RHOB</name>
<dbReference type="Proteomes" id="UP001210720">
    <property type="component" value="Unassembled WGS sequence"/>
</dbReference>
<organism evidence="1 2">
    <name type="scientific">Thalassococcus lentus</name>
    <dbReference type="NCBI Taxonomy" id="1210524"/>
    <lineage>
        <taxon>Bacteria</taxon>
        <taxon>Pseudomonadati</taxon>
        <taxon>Pseudomonadota</taxon>
        <taxon>Alphaproteobacteria</taxon>
        <taxon>Rhodobacterales</taxon>
        <taxon>Roseobacteraceae</taxon>
        <taxon>Thalassococcus</taxon>
    </lineage>
</organism>
<accession>A0ABT4XUS3</accession>
<proteinExistence type="predicted"/>
<sequence>MERFETATLTWRGIEIETSCKYGYPIEGFCHIEVKSPERLPITETGYRSHFMAMVELEGFETHVAYLAAWLEHAAQSQDWQHYVESRRQGDLFDL</sequence>
<evidence type="ECO:0000313" key="2">
    <source>
        <dbReference type="Proteomes" id="UP001210720"/>
    </source>
</evidence>
<reference evidence="1 2" key="1">
    <citation type="submission" date="2023-01" db="EMBL/GenBank/DDBJ databases">
        <title>Thalassococcus onchidii sp. nov., isolated from a marine invertebrate from the South China Sea.</title>
        <authorList>
            <person name="Xu S."/>
            <person name="Liu Z."/>
            <person name="Xu Y."/>
        </authorList>
    </citation>
    <scope>NUCLEOTIDE SEQUENCE [LARGE SCALE GENOMIC DNA]</scope>
    <source>
        <strain evidence="1 2">KCTC 32084</strain>
    </source>
</reference>